<dbReference type="Gene3D" id="2.40.160.10">
    <property type="entry name" value="Porin"/>
    <property type="match status" value="1"/>
</dbReference>
<feature type="non-terminal residue" evidence="1">
    <location>
        <position position="244"/>
    </location>
</feature>
<reference evidence="1" key="1">
    <citation type="journal article" date="2014" name="Front. Microbiol.">
        <title>High frequency of phylogenetically diverse reductive dehalogenase-homologous genes in deep subseafloor sedimentary metagenomes.</title>
        <authorList>
            <person name="Kawai M."/>
            <person name="Futagami T."/>
            <person name="Toyoda A."/>
            <person name="Takaki Y."/>
            <person name="Nishi S."/>
            <person name="Hori S."/>
            <person name="Arai W."/>
            <person name="Tsubouchi T."/>
            <person name="Morono Y."/>
            <person name="Uchiyama I."/>
            <person name="Ito T."/>
            <person name="Fujiyama A."/>
            <person name="Inagaki F."/>
            <person name="Takami H."/>
        </authorList>
    </citation>
    <scope>NUCLEOTIDE SEQUENCE</scope>
    <source>
        <strain evidence="1">Expedition CK06-06</strain>
    </source>
</reference>
<proteinExistence type="predicted"/>
<name>X0UKE0_9ZZZZ</name>
<dbReference type="EMBL" id="BARS01026925">
    <property type="protein sequence ID" value="GAG06060.1"/>
    <property type="molecule type" value="Genomic_DNA"/>
</dbReference>
<evidence type="ECO:0000313" key="1">
    <source>
        <dbReference type="EMBL" id="GAG06060.1"/>
    </source>
</evidence>
<dbReference type="Pfam" id="PF07396">
    <property type="entry name" value="Porin_O_P"/>
    <property type="match status" value="1"/>
</dbReference>
<comment type="caution">
    <text evidence="1">The sequence shown here is derived from an EMBL/GenBank/DDBJ whole genome shotgun (WGS) entry which is preliminary data.</text>
</comment>
<dbReference type="InterPro" id="IPR010870">
    <property type="entry name" value="Porin_O/P"/>
</dbReference>
<dbReference type="AlphaFoldDB" id="X0UKE0"/>
<dbReference type="InterPro" id="IPR023614">
    <property type="entry name" value="Porin_dom_sf"/>
</dbReference>
<organism evidence="1">
    <name type="scientific">marine sediment metagenome</name>
    <dbReference type="NCBI Taxonomy" id="412755"/>
    <lineage>
        <taxon>unclassified sequences</taxon>
        <taxon>metagenomes</taxon>
        <taxon>ecological metagenomes</taxon>
    </lineage>
</organism>
<accession>X0UKE0</accession>
<sequence length="244" mass="27588">MSKYWFLILFILGLSGLTVFSQYKPDEPVTPGSGARSFTRGGNHIAGYGHFRHTYTKEDDYTLIESQNTSDKPDGMGLMRFRLSLYGALQSDLAYRVEYDFHCLSGTRQTSMLTDALIQLKHLPYYDWTMTVGQFKIPFSDAGRVLAGPYQELIKGPLIYEARHLTGTTISDREIGVMVEGEMLERKGVYAIGFFNGNGINTTDDNDQKDMLMHFHVSPWKEDRSASLKPIEFGASFMKGMVTE</sequence>
<gene>
    <name evidence="1" type="ORF">S01H1_42352</name>
</gene>
<protein>
    <submittedName>
        <fullName evidence="1">Uncharacterized protein</fullName>
    </submittedName>
</protein>